<evidence type="ECO:0000313" key="2">
    <source>
        <dbReference type="EMBL" id="JAT81089.1"/>
    </source>
</evidence>
<gene>
    <name evidence="2" type="ORF">g.11760</name>
</gene>
<accession>A0A1E1W2D2</accession>
<protein>
    <submittedName>
        <fullName evidence="2">Uncharacterized protein</fullName>
    </submittedName>
</protein>
<dbReference type="EMBL" id="GDQN01009965">
    <property type="protein sequence ID" value="JAT81089.1"/>
    <property type="molecule type" value="Transcribed_RNA"/>
</dbReference>
<feature type="region of interest" description="Disordered" evidence="1">
    <location>
        <begin position="60"/>
        <end position="85"/>
    </location>
</feature>
<name>A0A1E1W2D2_PECGO</name>
<evidence type="ECO:0000256" key="1">
    <source>
        <dbReference type="SAM" id="MobiDB-lite"/>
    </source>
</evidence>
<organism evidence="2">
    <name type="scientific">Pectinophora gossypiella</name>
    <name type="common">Cotton pink bollworm</name>
    <name type="synonym">Depressaria gossypiella</name>
    <dbReference type="NCBI Taxonomy" id="13191"/>
    <lineage>
        <taxon>Eukaryota</taxon>
        <taxon>Metazoa</taxon>
        <taxon>Ecdysozoa</taxon>
        <taxon>Arthropoda</taxon>
        <taxon>Hexapoda</taxon>
        <taxon>Insecta</taxon>
        <taxon>Pterygota</taxon>
        <taxon>Neoptera</taxon>
        <taxon>Endopterygota</taxon>
        <taxon>Lepidoptera</taxon>
        <taxon>Glossata</taxon>
        <taxon>Ditrysia</taxon>
        <taxon>Gelechioidea</taxon>
        <taxon>Gelechiidae</taxon>
        <taxon>Apatetrinae</taxon>
        <taxon>Pectinophora</taxon>
    </lineage>
</organism>
<feature type="compositionally biased region" description="Polar residues" evidence="1">
    <location>
        <begin position="60"/>
        <end position="82"/>
    </location>
</feature>
<reference evidence="2" key="1">
    <citation type="submission" date="2015-09" db="EMBL/GenBank/DDBJ databases">
        <title>De novo assembly of Pectinophora gossypiella (Pink Bollworm) gut transcriptome.</title>
        <authorList>
            <person name="Tassone E.E."/>
        </authorList>
    </citation>
    <scope>NUCLEOTIDE SEQUENCE</scope>
</reference>
<sequence>MLKTENVDLVKRVKSYFDSHFSSGTTSQHSISDCTTQQNSKTSDEFDIISFVTQVNSNRASSQSEQDAISKNPSPISSQSAEINDKPKKIRYKKNGLSFRLNTILKKQNANVSLWQHEKFLAESSNFVIPKGEHLVFQIQKAEFKYGCYLLEVVDVNNLHFLILINSCYVQNVNITQNMILKLYDPYKIVEFKEDCKLIINTCKFECISLRQ</sequence>
<proteinExistence type="predicted"/>
<dbReference type="AlphaFoldDB" id="A0A1E1W2D2"/>
<dbReference type="OrthoDB" id="7475009at2759"/>